<keyword evidence="2" id="KW-1003">Cell membrane</keyword>
<dbReference type="EMBL" id="JACDQQ010002423">
    <property type="protein sequence ID" value="MBA0088281.1"/>
    <property type="molecule type" value="Genomic_DNA"/>
</dbReference>
<dbReference type="Pfam" id="PF03023">
    <property type="entry name" value="MurJ"/>
    <property type="match status" value="1"/>
</dbReference>
<evidence type="ECO:0000313" key="11">
    <source>
        <dbReference type="EMBL" id="MBA0088281.1"/>
    </source>
</evidence>
<protein>
    <submittedName>
        <fullName evidence="11">Polysaccharide biosynthesis C-terminal domain-containing protein</fullName>
    </submittedName>
</protein>
<feature type="transmembrane region" description="Helical" evidence="10">
    <location>
        <begin position="257"/>
        <end position="275"/>
    </location>
</feature>
<dbReference type="GO" id="GO:0015648">
    <property type="term" value="F:lipid-linked peptidoglycan transporter activity"/>
    <property type="evidence" value="ECO:0007669"/>
    <property type="project" value="TreeGrafter"/>
</dbReference>
<keyword evidence="3 10" id="KW-0812">Transmembrane</keyword>
<feature type="transmembrane region" description="Helical" evidence="10">
    <location>
        <begin position="162"/>
        <end position="183"/>
    </location>
</feature>
<evidence type="ECO:0000256" key="10">
    <source>
        <dbReference type="SAM" id="Phobius"/>
    </source>
</evidence>
<keyword evidence="6 10" id="KW-1133">Transmembrane helix</keyword>
<sequence>VGGVLQFLIQVPTLVRRGMTFAFGISFSHPAIREVARLMLPRLFGIGIGQINLLIDTKFATAAKMPAGSLAALYVADRVMELVLGGYAIAVATAILPMMSHQAAVKDYESLKKTLSFSVRIVAFITIPAALGLMVLREPIIRVLFQHGEFVASSTRLTARALLYYAIGLPALATVKLVVPAFYSTKDTKTPVIVASISLVINIILNILFLQVFFKQVQNGGPALATALATFFDFFALLIIFRWRYGSMGMTETMRSFAKISLCSAIMAAACWVGNRYTAFTLHSRFLVQLVVFAGLLTGATALYLALAWIFRCHEIEEVYGIAVRRRTAGGEGGYAEA</sequence>
<reference evidence="11" key="1">
    <citation type="submission" date="2020-06" db="EMBL/GenBank/DDBJ databases">
        <title>Legume-microbial interactions unlock mineral nutrients during tropical forest succession.</title>
        <authorList>
            <person name="Epihov D.Z."/>
        </authorList>
    </citation>
    <scope>NUCLEOTIDE SEQUENCE [LARGE SCALE GENOMIC DNA]</scope>
    <source>
        <strain evidence="11">Pan2503</strain>
    </source>
</reference>
<name>A0A7V8NVT0_9BACT</name>
<comment type="function">
    <text evidence="8">Involved in peptidoglycan biosynthesis. Transports lipid-linked peptidoglycan precursors from the inner to the outer leaflet of the cytoplasmic membrane.</text>
</comment>
<evidence type="ECO:0000256" key="9">
    <source>
        <dbReference type="ARBA" id="ARBA00061532"/>
    </source>
</evidence>
<keyword evidence="7 10" id="KW-0472">Membrane</keyword>
<comment type="caution">
    <text evidence="11">The sequence shown here is derived from an EMBL/GenBank/DDBJ whole genome shotgun (WGS) entry which is preliminary data.</text>
</comment>
<dbReference type="Proteomes" id="UP000567293">
    <property type="component" value="Unassembled WGS sequence"/>
</dbReference>
<dbReference type="GO" id="GO:0008360">
    <property type="term" value="P:regulation of cell shape"/>
    <property type="evidence" value="ECO:0007669"/>
    <property type="project" value="UniProtKB-KW"/>
</dbReference>
<dbReference type="PANTHER" id="PTHR47019:SF1">
    <property type="entry name" value="LIPID II FLIPPASE MURJ"/>
    <property type="match status" value="1"/>
</dbReference>
<keyword evidence="5" id="KW-0573">Peptidoglycan synthesis</keyword>
<feature type="transmembrane region" description="Helical" evidence="10">
    <location>
        <begin position="192"/>
        <end position="214"/>
    </location>
</feature>
<feature type="non-terminal residue" evidence="11">
    <location>
        <position position="1"/>
    </location>
</feature>
<evidence type="ECO:0000256" key="7">
    <source>
        <dbReference type="ARBA" id="ARBA00023136"/>
    </source>
</evidence>
<evidence type="ECO:0000256" key="1">
    <source>
        <dbReference type="ARBA" id="ARBA00004651"/>
    </source>
</evidence>
<proteinExistence type="inferred from homology"/>
<feature type="transmembrane region" description="Helical" evidence="10">
    <location>
        <begin position="220"/>
        <end position="245"/>
    </location>
</feature>
<evidence type="ECO:0000256" key="6">
    <source>
        <dbReference type="ARBA" id="ARBA00022989"/>
    </source>
</evidence>
<dbReference type="GO" id="GO:0034204">
    <property type="term" value="P:lipid translocation"/>
    <property type="evidence" value="ECO:0007669"/>
    <property type="project" value="TreeGrafter"/>
</dbReference>
<evidence type="ECO:0000313" key="12">
    <source>
        <dbReference type="Proteomes" id="UP000567293"/>
    </source>
</evidence>
<feature type="transmembrane region" description="Helical" evidence="10">
    <location>
        <begin position="287"/>
        <end position="311"/>
    </location>
</feature>
<evidence type="ECO:0000256" key="8">
    <source>
        <dbReference type="ARBA" id="ARBA00060041"/>
    </source>
</evidence>
<dbReference type="AlphaFoldDB" id="A0A7V8NVT0"/>
<organism evidence="11 12">
    <name type="scientific">Candidatus Acidiferrum panamense</name>
    <dbReference type="NCBI Taxonomy" id="2741543"/>
    <lineage>
        <taxon>Bacteria</taxon>
        <taxon>Pseudomonadati</taxon>
        <taxon>Acidobacteriota</taxon>
        <taxon>Terriglobia</taxon>
        <taxon>Candidatus Acidiferrales</taxon>
        <taxon>Candidatus Acidiferrum</taxon>
    </lineage>
</organism>
<accession>A0A7V8NVT0</accession>
<dbReference type="PRINTS" id="PR01806">
    <property type="entry name" value="VIRFACTRMVIN"/>
</dbReference>
<comment type="similarity">
    <text evidence="9">Belongs to the MurJ/MviN family.</text>
</comment>
<dbReference type="InterPro" id="IPR004268">
    <property type="entry name" value="MurJ"/>
</dbReference>
<dbReference type="PANTHER" id="PTHR47019">
    <property type="entry name" value="LIPID II FLIPPASE MURJ"/>
    <property type="match status" value="1"/>
</dbReference>
<dbReference type="GO" id="GO:0005886">
    <property type="term" value="C:plasma membrane"/>
    <property type="evidence" value="ECO:0007669"/>
    <property type="project" value="UniProtKB-SubCell"/>
</dbReference>
<gene>
    <name evidence="11" type="ORF">HRJ53_25130</name>
</gene>
<dbReference type="InterPro" id="IPR051050">
    <property type="entry name" value="Lipid_II_flippase_MurJ/MviN"/>
</dbReference>
<evidence type="ECO:0000256" key="4">
    <source>
        <dbReference type="ARBA" id="ARBA00022960"/>
    </source>
</evidence>
<keyword evidence="12" id="KW-1185">Reference proteome</keyword>
<dbReference type="GO" id="GO:0009252">
    <property type="term" value="P:peptidoglycan biosynthetic process"/>
    <property type="evidence" value="ECO:0007669"/>
    <property type="project" value="UniProtKB-KW"/>
</dbReference>
<feature type="transmembrane region" description="Helical" evidence="10">
    <location>
        <begin position="117"/>
        <end position="136"/>
    </location>
</feature>
<comment type="subcellular location">
    <subcellularLocation>
        <location evidence="1">Cell membrane</location>
        <topology evidence="1">Multi-pass membrane protein</topology>
    </subcellularLocation>
</comment>
<evidence type="ECO:0000256" key="2">
    <source>
        <dbReference type="ARBA" id="ARBA00022475"/>
    </source>
</evidence>
<feature type="transmembrane region" description="Helical" evidence="10">
    <location>
        <begin position="79"/>
        <end position="96"/>
    </location>
</feature>
<keyword evidence="4" id="KW-0133">Cell shape</keyword>
<evidence type="ECO:0000256" key="5">
    <source>
        <dbReference type="ARBA" id="ARBA00022984"/>
    </source>
</evidence>
<evidence type="ECO:0000256" key="3">
    <source>
        <dbReference type="ARBA" id="ARBA00022692"/>
    </source>
</evidence>